<dbReference type="GO" id="GO:0002055">
    <property type="term" value="F:adenine binding"/>
    <property type="evidence" value="ECO:0007669"/>
    <property type="project" value="TreeGrafter"/>
</dbReference>
<evidence type="ECO:0000256" key="9">
    <source>
        <dbReference type="ARBA" id="ARBA00022679"/>
    </source>
</evidence>
<accession>A0AAW2YHZ4</accession>
<dbReference type="NCBIfam" id="NF002636">
    <property type="entry name" value="PRK02304.1-5"/>
    <property type="match status" value="1"/>
</dbReference>
<keyword evidence="8 12" id="KW-0328">Glycosyltransferase</keyword>
<reference evidence="12 13" key="1">
    <citation type="submission" date="2024-03" db="EMBL/GenBank/DDBJ databases">
        <title>The Acrasis kona genome and developmental transcriptomes reveal deep origins of eukaryotic multicellular pathways.</title>
        <authorList>
            <person name="Sheikh S."/>
            <person name="Fu C.-J."/>
            <person name="Brown M.W."/>
            <person name="Baldauf S.L."/>
        </authorList>
    </citation>
    <scope>NUCLEOTIDE SEQUENCE [LARGE SCALE GENOMIC DNA]</scope>
    <source>
        <strain evidence="12 13">ATCC MYA-3509</strain>
    </source>
</reference>
<keyword evidence="7" id="KW-0963">Cytoplasm</keyword>
<evidence type="ECO:0000256" key="6">
    <source>
        <dbReference type="ARBA" id="ARBA00011893"/>
    </source>
</evidence>
<dbReference type="GO" id="GO:0006166">
    <property type="term" value="P:purine ribonucleoside salvage"/>
    <property type="evidence" value="ECO:0007669"/>
    <property type="project" value="UniProtKB-KW"/>
</dbReference>
<comment type="subcellular location">
    <subcellularLocation>
        <location evidence="3">Cytoplasm</location>
    </subcellularLocation>
</comment>
<dbReference type="AlphaFoldDB" id="A0AAW2YHZ4"/>
<dbReference type="GO" id="GO:0003999">
    <property type="term" value="F:adenine phosphoribosyltransferase activity"/>
    <property type="evidence" value="ECO:0007669"/>
    <property type="project" value="UniProtKB-EC"/>
</dbReference>
<evidence type="ECO:0000256" key="1">
    <source>
        <dbReference type="ARBA" id="ARBA00000868"/>
    </source>
</evidence>
<evidence type="ECO:0000256" key="4">
    <source>
        <dbReference type="ARBA" id="ARBA00004659"/>
    </source>
</evidence>
<dbReference type="PANTHER" id="PTHR32315">
    <property type="entry name" value="ADENINE PHOSPHORIBOSYLTRANSFERASE"/>
    <property type="match status" value="1"/>
</dbReference>
<keyword evidence="9" id="KW-0808">Transferase</keyword>
<organism evidence="12 13">
    <name type="scientific">Acrasis kona</name>
    <dbReference type="NCBI Taxonomy" id="1008807"/>
    <lineage>
        <taxon>Eukaryota</taxon>
        <taxon>Discoba</taxon>
        <taxon>Heterolobosea</taxon>
        <taxon>Tetramitia</taxon>
        <taxon>Eutetramitia</taxon>
        <taxon>Acrasidae</taxon>
        <taxon>Acrasis</taxon>
    </lineage>
</organism>
<keyword evidence="13" id="KW-1185">Reference proteome</keyword>
<comment type="function">
    <text evidence="2">Catalyzes a salvage reaction resulting in the formation of AMP, that is energically less costly than de novo synthesis.</text>
</comment>
<evidence type="ECO:0000259" key="11">
    <source>
        <dbReference type="Pfam" id="PF00156"/>
    </source>
</evidence>
<dbReference type="CDD" id="cd06223">
    <property type="entry name" value="PRTases_typeI"/>
    <property type="match status" value="1"/>
</dbReference>
<dbReference type="EMBL" id="JAOPGA020000101">
    <property type="protein sequence ID" value="KAL0476807.1"/>
    <property type="molecule type" value="Genomic_DNA"/>
</dbReference>
<evidence type="ECO:0000256" key="5">
    <source>
        <dbReference type="ARBA" id="ARBA00008391"/>
    </source>
</evidence>
<dbReference type="GO" id="GO:0016208">
    <property type="term" value="F:AMP binding"/>
    <property type="evidence" value="ECO:0007669"/>
    <property type="project" value="TreeGrafter"/>
</dbReference>
<evidence type="ECO:0000256" key="3">
    <source>
        <dbReference type="ARBA" id="ARBA00004496"/>
    </source>
</evidence>
<keyword evidence="10" id="KW-0660">Purine salvage</keyword>
<evidence type="ECO:0000256" key="8">
    <source>
        <dbReference type="ARBA" id="ARBA00022676"/>
    </source>
</evidence>
<evidence type="ECO:0000256" key="2">
    <source>
        <dbReference type="ARBA" id="ARBA00003968"/>
    </source>
</evidence>
<dbReference type="PANTHER" id="PTHR32315:SF3">
    <property type="entry name" value="ADENINE PHOSPHORIBOSYLTRANSFERASE"/>
    <property type="match status" value="1"/>
</dbReference>
<dbReference type="EC" id="2.4.2.7" evidence="6"/>
<name>A0AAW2YHZ4_9EUKA</name>
<dbReference type="NCBIfam" id="NF002634">
    <property type="entry name" value="PRK02304.1-3"/>
    <property type="match status" value="1"/>
</dbReference>
<comment type="catalytic activity">
    <reaction evidence="1">
        <text>AMP + diphosphate = 5-phospho-alpha-D-ribose 1-diphosphate + adenine</text>
        <dbReference type="Rhea" id="RHEA:16609"/>
        <dbReference type="ChEBI" id="CHEBI:16708"/>
        <dbReference type="ChEBI" id="CHEBI:33019"/>
        <dbReference type="ChEBI" id="CHEBI:58017"/>
        <dbReference type="ChEBI" id="CHEBI:456215"/>
        <dbReference type="EC" id="2.4.2.7"/>
    </reaction>
</comment>
<dbReference type="GO" id="GO:0006168">
    <property type="term" value="P:adenine salvage"/>
    <property type="evidence" value="ECO:0007669"/>
    <property type="project" value="InterPro"/>
</dbReference>
<dbReference type="Gene3D" id="3.40.50.2020">
    <property type="match status" value="1"/>
</dbReference>
<gene>
    <name evidence="12" type="ORF">AKO1_005997</name>
</gene>
<sequence length="186" mass="20100">MSKQVLERVGATIAVVPHFPKDGIMFRDISGLLASPQEREEAFDLLYQAAKDKQIDAVAGMDARGFIFGLAVAERLKKPFIMIRKPSKLPNSIALSYELEYGSNTLEIQKEATQGKNVWIVDDLLATGGTALAACQLVEMAGGKVAGTSFLVELDGLPGRSKLEAKGYSVHTVLNYDVDSTTVVPK</sequence>
<dbReference type="Pfam" id="PF00156">
    <property type="entry name" value="Pribosyltran"/>
    <property type="match status" value="1"/>
</dbReference>
<feature type="domain" description="Phosphoribosyltransferase" evidence="11">
    <location>
        <begin position="33"/>
        <end position="165"/>
    </location>
</feature>
<dbReference type="SUPFAM" id="SSF53271">
    <property type="entry name" value="PRTase-like"/>
    <property type="match status" value="1"/>
</dbReference>
<dbReference type="GO" id="GO:0044209">
    <property type="term" value="P:AMP salvage"/>
    <property type="evidence" value="ECO:0007669"/>
    <property type="project" value="TreeGrafter"/>
</dbReference>
<dbReference type="InterPro" id="IPR050054">
    <property type="entry name" value="UPRTase/APRTase"/>
</dbReference>
<comment type="pathway">
    <text evidence="4">Purine metabolism; AMP biosynthesis via salvage pathway; AMP from adenine: step 1/1.</text>
</comment>
<protein>
    <recommendedName>
        <fullName evidence="6">adenine phosphoribosyltransferase</fullName>
        <ecNumber evidence="6">2.4.2.7</ecNumber>
    </recommendedName>
</protein>
<dbReference type="HAMAP" id="MF_00004">
    <property type="entry name" value="Aden_phosphoribosyltr"/>
    <property type="match status" value="1"/>
</dbReference>
<evidence type="ECO:0000256" key="7">
    <source>
        <dbReference type="ARBA" id="ARBA00022490"/>
    </source>
</evidence>
<proteinExistence type="inferred from homology"/>
<dbReference type="FunFam" id="3.40.50.2020:FF:000021">
    <property type="entry name" value="Adenine phosphoribosyltransferase"/>
    <property type="match status" value="1"/>
</dbReference>
<dbReference type="Proteomes" id="UP001431209">
    <property type="component" value="Unassembled WGS sequence"/>
</dbReference>
<dbReference type="InterPro" id="IPR029057">
    <property type="entry name" value="PRTase-like"/>
</dbReference>
<dbReference type="InterPro" id="IPR000836">
    <property type="entry name" value="PRTase_dom"/>
</dbReference>
<comment type="similarity">
    <text evidence="5">Belongs to the purine/pyrimidine phosphoribosyltransferase family.</text>
</comment>
<dbReference type="GO" id="GO:0005737">
    <property type="term" value="C:cytoplasm"/>
    <property type="evidence" value="ECO:0007669"/>
    <property type="project" value="UniProtKB-SubCell"/>
</dbReference>
<evidence type="ECO:0000313" key="13">
    <source>
        <dbReference type="Proteomes" id="UP001431209"/>
    </source>
</evidence>
<comment type="caution">
    <text evidence="12">The sequence shown here is derived from an EMBL/GenBank/DDBJ whole genome shotgun (WGS) entry which is preliminary data.</text>
</comment>
<evidence type="ECO:0000256" key="10">
    <source>
        <dbReference type="ARBA" id="ARBA00022726"/>
    </source>
</evidence>
<dbReference type="InterPro" id="IPR005764">
    <property type="entry name" value="Ade_phspho_trans"/>
</dbReference>
<evidence type="ECO:0000313" key="12">
    <source>
        <dbReference type="EMBL" id="KAL0476807.1"/>
    </source>
</evidence>